<dbReference type="InterPro" id="IPR029071">
    <property type="entry name" value="Ubiquitin-like_domsf"/>
</dbReference>
<dbReference type="InterPro" id="IPR018979">
    <property type="entry name" value="FERM_N"/>
</dbReference>
<evidence type="ECO:0000256" key="12">
    <source>
        <dbReference type="ARBA" id="ARBA00046505"/>
    </source>
</evidence>
<dbReference type="InterPro" id="IPR000299">
    <property type="entry name" value="FERM_domain"/>
</dbReference>
<dbReference type="InterPro" id="IPR019747">
    <property type="entry name" value="FERM_CS"/>
</dbReference>
<keyword evidence="5" id="KW-1003">Cell membrane</keyword>
<dbReference type="SMART" id="SM01196">
    <property type="entry name" value="FERM_C"/>
    <property type="match status" value="1"/>
</dbReference>
<comment type="subcellular location">
    <subcellularLocation>
        <location evidence="4">Cell junction</location>
        <location evidence="4">Adherens junction</location>
    </subcellularLocation>
    <subcellularLocation>
        <location evidence="1">Cell membrane</location>
        <topology evidence="1">Peripheral membrane protein</topology>
    </subcellularLocation>
    <subcellularLocation>
        <location evidence="3">Cytoplasm</location>
    </subcellularLocation>
    <subcellularLocation>
        <location evidence="2">Photoreceptor inner segment</location>
    </subcellularLocation>
</comment>
<dbReference type="SMART" id="SM00295">
    <property type="entry name" value="B41"/>
    <property type="match status" value="1"/>
</dbReference>
<evidence type="ECO:0000256" key="2">
    <source>
        <dbReference type="ARBA" id="ARBA00004437"/>
    </source>
</evidence>
<dbReference type="PANTHER" id="PTHR23280">
    <property type="entry name" value="4.1 G PROTEIN"/>
    <property type="match status" value="1"/>
</dbReference>
<feature type="region of interest" description="Disordered" evidence="13">
    <location>
        <begin position="909"/>
        <end position="938"/>
    </location>
</feature>
<dbReference type="Pfam" id="PF00373">
    <property type="entry name" value="FERM_M"/>
    <property type="match status" value="1"/>
</dbReference>
<accession>A0A8J7PBV8</accession>
<dbReference type="EMBL" id="JAAWVO010075727">
    <property type="protein sequence ID" value="MBN3325468.1"/>
    <property type="molecule type" value="Genomic_DNA"/>
</dbReference>
<dbReference type="PANTHER" id="PTHR23280:SF15">
    <property type="entry name" value="BAND 4.1-LIKE PROTEIN 5"/>
    <property type="match status" value="1"/>
</dbReference>
<feature type="region of interest" description="Disordered" evidence="13">
    <location>
        <begin position="9"/>
        <end position="31"/>
    </location>
</feature>
<dbReference type="PRINTS" id="PR00935">
    <property type="entry name" value="BAND41"/>
</dbReference>
<dbReference type="CDD" id="cd14473">
    <property type="entry name" value="FERM_B-lobe"/>
    <property type="match status" value="1"/>
</dbReference>
<evidence type="ECO:0000313" key="16">
    <source>
        <dbReference type="Proteomes" id="UP000736164"/>
    </source>
</evidence>
<dbReference type="GO" id="GO:0005912">
    <property type="term" value="C:adherens junction"/>
    <property type="evidence" value="ECO:0007669"/>
    <property type="project" value="UniProtKB-SubCell"/>
</dbReference>
<dbReference type="InterPro" id="IPR019748">
    <property type="entry name" value="FERM_central"/>
</dbReference>
<dbReference type="GO" id="GO:0005737">
    <property type="term" value="C:cytoplasm"/>
    <property type="evidence" value="ECO:0007669"/>
    <property type="project" value="UniProtKB-SubCell"/>
</dbReference>
<dbReference type="CDD" id="cd17205">
    <property type="entry name" value="FERM_F1_EPB41L5"/>
    <property type="match status" value="1"/>
</dbReference>
<dbReference type="GO" id="GO:0005886">
    <property type="term" value="C:plasma membrane"/>
    <property type="evidence" value="ECO:0007669"/>
    <property type="project" value="UniProtKB-SubCell"/>
</dbReference>
<dbReference type="AlphaFoldDB" id="A0A8J7PBV8"/>
<dbReference type="InterPro" id="IPR011993">
    <property type="entry name" value="PH-like_dom_sf"/>
</dbReference>
<feature type="non-terminal residue" evidence="15">
    <location>
        <position position="1184"/>
    </location>
</feature>
<dbReference type="PROSITE" id="PS00661">
    <property type="entry name" value="FERM_2"/>
    <property type="match status" value="1"/>
</dbReference>
<keyword evidence="16" id="KW-1185">Reference proteome</keyword>
<comment type="function">
    <text evidence="9">Plays a role in the formation and organization of tight junctions during the establishment of polarity in epithelial cells.</text>
</comment>
<dbReference type="Pfam" id="PF09380">
    <property type="entry name" value="FERM_C"/>
    <property type="match status" value="2"/>
</dbReference>
<feature type="region of interest" description="Disordered" evidence="13">
    <location>
        <begin position="998"/>
        <end position="1019"/>
    </location>
</feature>
<keyword evidence="7" id="KW-0965">Cell junction</keyword>
<sequence>MLRFLRRTLGRRSMRKHAEKERLREAQRASTHIPAAGDAKSVITCRVSLLDGTDVSVDLPKKAKGQELFDQIMYHLDLVEKDYFGLRFMDSAQVPHWLDNTKSIKKQVKIGPPYCLHLRVKFYSSEPNNLHEELTRYLFVLQLKQDIYSGKLECPFDTVVQLAAFALQAELGDCDPAEHPQELVSEFRFMPEQTEDMELAIYEKWKECRGQMPAQAEINYLNKAKWLEMYGVDMHMVKARDGNEYSLGLTPTGVLVFEGDTKIGLFFWPKITRLDFRKSKLTLVVVEDDEQPHALNDHRRCSALPLVSERLSKGFLGSCNNQSRFAVLRERVFHPLCHRQSSAAVRAVDLPSSGVVLPALRSLPGSLPRPVSDSRISSLATGKEQEHTFVFRMDHPKACKHLWKCAVEHHAFFRLRGPVQKGSARSGFIRMGSRFRYSGKTEYQTTKANKARRSASFERRPSRRYSRRTMQMKTANKNQETNAHNNGVNQTSDAKALTPRLALPVVTAVPAAPVPLEVQTLPRSPAAGHSDKRSLPLVADLLDCKDLLETCVDEVIGAPVTMTTAGMPDEVGLSAAPSGSSENEEEKISLCEAAAKLKQLEIEAVTAVAPHRSNINVNMNSQEEVVKLTEKSLNNVTNSPVLAPVRPAPDLKSNILKAQAEAALKVTREDVAAVGDKNCNLQEAAVRNKGSLGRLGSASSLPACGRAERLDSRDPLKPSPLASAAPSIEVKGSAVTDDHASPSAPLLTPEPGSEAVTLKAKTEELDTLISSLTDNLIDFTDAVPLVQSKLIIAPRWIVPAAPGGGVFTNGLFDSDGSLSTKSPQLNPEVAPQAAQPPLPHTPAVLAARPPSPPPPSESSCVTSGWGGASPAAAVTPGWKKAQSAALCFDVTQLTCGLGWHMMDTGVDQCGASSRGPPPPVGLERPNQSGRLNRGGAGHIRDVHKNASRSLKGACARLNPRRCELTGVYASLCAENGFRRSMHTFSGVRVTATLLRRAHSPPGINSAGPSIRESRSGTRSSCAAGYPRPFFIRVGAGAAEQRAPVTAGVVGMLTAVLGASRLNYTIELWACAAWPPLNSDGDIVSRLSTLMCGVVCLLVRTDCPGRQWMKRVLPCSFEFLTSVASILSCQAVVARVTRNNDRKQQDRDHFLRDEGELESRRKTVSGKSSPAAAYDSAFIVFLRIT</sequence>
<feature type="non-terminal residue" evidence="15">
    <location>
        <position position="1"/>
    </location>
</feature>
<evidence type="ECO:0000256" key="6">
    <source>
        <dbReference type="ARBA" id="ARBA00022490"/>
    </source>
</evidence>
<dbReference type="Gene3D" id="2.30.29.30">
    <property type="entry name" value="Pleckstrin-homology domain (PH domain)/Phosphotyrosine-binding domain (PTB)"/>
    <property type="match status" value="2"/>
</dbReference>
<gene>
    <name evidence="15" type="primary">Epb41l5</name>
    <name evidence="15" type="ORF">GTO95_0012559</name>
</gene>
<evidence type="ECO:0000256" key="5">
    <source>
        <dbReference type="ARBA" id="ARBA00022475"/>
    </source>
</evidence>
<dbReference type="Pfam" id="PF08736">
    <property type="entry name" value="FA"/>
    <property type="match status" value="1"/>
</dbReference>
<feature type="region of interest" description="Disordered" evidence="13">
    <location>
        <begin position="442"/>
        <end position="467"/>
    </location>
</feature>
<keyword evidence="6" id="KW-0963">Cytoplasm</keyword>
<comment type="subunit">
    <text evidence="12">Component of a complex composed of PALS1, CRB1 and EPB41L5. Within the complex, interacts (via FERM domain) with PALS1 (via HOOK domain) and with CRB1 (via intracellular domain). Interacts with CRB2 (via intracellular domain). Interacts with CRB3 (via intracellular domain).</text>
</comment>
<dbReference type="InterPro" id="IPR014847">
    <property type="entry name" value="FA"/>
</dbReference>
<dbReference type="GO" id="GO:0031032">
    <property type="term" value="P:actomyosin structure organization"/>
    <property type="evidence" value="ECO:0007669"/>
    <property type="project" value="TreeGrafter"/>
</dbReference>
<dbReference type="InterPro" id="IPR018980">
    <property type="entry name" value="FERM_PH-like_C"/>
</dbReference>
<dbReference type="InterPro" id="IPR019749">
    <property type="entry name" value="Band_41_domain"/>
</dbReference>
<evidence type="ECO:0000313" key="15">
    <source>
        <dbReference type="EMBL" id="MBN3325468.1"/>
    </source>
</evidence>
<evidence type="ECO:0000256" key="3">
    <source>
        <dbReference type="ARBA" id="ARBA00004496"/>
    </source>
</evidence>
<name>A0A8J7PBV8_ATRSP</name>
<dbReference type="PROSITE" id="PS50057">
    <property type="entry name" value="FERM_3"/>
    <property type="match status" value="1"/>
</dbReference>
<feature type="region of interest" description="Disordered" evidence="13">
    <location>
        <begin position="817"/>
        <end position="866"/>
    </location>
</feature>
<dbReference type="GO" id="GO:0008092">
    <property type="term" value="F:cytoskeletal protein binding"/>
    <property type="evidence" value="ECO:0007669"/>
    <property type="project" value="InterPro"/>
</dbReference>
<dbReference type="PROSITE" id="PS00660">
    <property type="entry name" value="FERM_1"/>
    <property type="match status" value="1"/>
</dbReference>
<evidence type="ECO:0000256" key="8">
    <source>
        <dbReference type="ARBA" id="ARBA00023136"/>
    </source>
</evidence>
<dbReference type="GO" id="GO:0005856">
    <property type="term" value="C:cytoskeleton"/>
    <property type="evidence" value="ECO:0007669"/>
    <property type="project" value="TreeGrafter"/>
</dbReference>
<evidence type="ECO:0000256" key="10">
    <source>
        <dbReference type="ARBA" id="ARBA00023841"/>
    </source>
</evidence>
<evidence type="ECO:0000256" key="4">
    <source>
        <dbReference type="ARBA" id="ARBA00004536"/>
    </source>
</evidence>
<evidence type="ECO:0000256" key="7">
    <source>
        <dbReference type="ARBA" id="ARBA00022949"/>
    </source>
</evidence>
<evidence type="ECO:0000256" key="1">
    <source>
        <dbReference type="ARBA" id="ARBA00004202"/>
    </source>
</evidence>
<dbReference type="InterPro" id="IPR000798">
    <property type="entry name" value="Ez/rad/moesin-like"/>
</dbReference>
<dbReference type="FunFam" id="3.10.20.90:FF:000024">
    <property type="entry name" value="Erythrocyte membrane protein band 4.1-like 5"/>
    <property type="match status" value="1"/>
</dbReference>
<keyword evidence="8" id="KW-0472">Membrane</keyword>
<organism evidence="15 16">
    <name type="scientific">Atractosteus spatula</name>
    <name type="common">Alligator gar</name>
    <name type="synonym">Lepisosteus spatula</name>
    <dbReference type="NCBI Taxonomy" id="7917"/>
    <lineage>
        <taxon>Eukaryota</taxon>
        <taxon>Metazoa</taxon>
        <taxon>Chordata</taxon>
        <taxon>Craniata</taxon>
        <taxon>Vertebrata</taxon>
        <taxon>Euteleostomi</taxon>
        <taxon>Actinopterygii</taxon>
        <taxon>Neopterygii</taxon>
        <taxon>Holostei</taxon>
        <taxon>Semionotiformes</taxon>
        <taxon>Lepisosteidae</taxon>
        <taxon>Atractosteus</taxon>
    </lineage>
</organism>
<feature type="compositionally biased region" description="Basic and acidic residues" evidence="13">
    <location>
        <begin position="16"/>
        <end position="27"/>
    </location>
</feature>
<comment type="caution">
    <text evidence="15">The sequence shown here is derived from an EMBL/GenBank/DDBJ whole genome shotgun (WGS) entry which is preliminary data.</text>
</comment>
<dbReference type="SUPFAM" id="SSF47031">
    <property type="entry name" value="Second domain of FERM"/>
    <property type="match status" value="1"/>
</dbReference>
<dbReference type="PRINTS" id="PR00661">
    <property type="entry name" value="ERMFAMILY"/>
</dbReference>
<proteinExistence type="predicted"/>
<protein>
    <recommendedName>
        <fullName evidence="10">Band 4.1-like protein 5</fullName>
    </recommendedName>
    <alternativeName>
        <fullName evidence="11">Erythrocyte membrane protein band 4.1-like 5</fullName>
    </alternativeName>
</protein>
<evidence type="ECO:0000259" key="14">
    <source>
        <dbReference type="PROSITE" id="PS50057"/>
    </source>
</evidence>
<feature type="region of interest" description="Disordered" evidence="13">
    <location>
        <begin position="707"/>
        <end position="754"/>
    </location>
</feature>
<evidence type="ECO:0000256" key="11">
    <source>
        <dbReference type="ARBA" id="ARBA00030226"/>
    </source>
</evidence>
<dbReference type="FunFam" id="1.20.80.10:FF:000003">
    <property type="entry name" value="Tyrosine-protein phosphatase non-receptor type 4"/>
    <property type="match status" value="1"/>
</dbReference>
<feature type="compositionally biased region" description="Basic and acidic residues" evidence="13">
    <location>
        <begin position="707"/>
        <end position="716"/>
    </location>
</feature>
<dbReference type="Pfam" id="PF09379">
    <property type="entry name" value="FERM_N"/>
    <property type="match status" value="1"/>
</dbReference>
<evidence type="ECO:0000256" key="13">
    <source>
        <dbReference type="SAM" id="MobiDB-lite"/>
    </source>
</evidence>
<dbReference type="GO" id="GO:0001917">
    <property type="term" value="C:photoreceptor inner segment"/>
    <property type="evidence" value="ECO:0007669"/>
    <property type="project" value="UniProtKB-SubCell"/>
</dbReference>
<feature type="domain" description="FERM" evidence="14">
    <location>
        <begin position="43"/>
        <end position="330"/>
    </location>
</feature>
<dbReference type="Gene3D" id="3.10.20.90">
    <property type="entry name" value="Phosphatidylinositol 3-kinase Catalytic Subunit, Chain A, domain 1"/>
    <property type="match status" value="1"/>
</dbReference>
<dbReference type="SMART" id="SM01195">
    <property type="entry name" value="FA"/>
    <property type="match status" value="1"/>
</dbReference>
<dbReference type="Gene3D" id="1.20.80.10">
    <property type="match status" value="1"/>
</dbReference>
<dbReference type="CDD" id="cd13186">
    <property type="entry name" value="FERM_C_NBL4_NBL5"/>
    <property type="match status" value="1"/>
</dbReference>
<dbReference type="InterPro" id="IPR014352">
    <property type="entry name" value="FERM/acyl-CoA-bd_prot_sf"/>
</dbReference>
<evidence type="ECO:0000256" key="9">
    <source>
        <dbReference type="ARBA" id="ARBA00023750"/>
    </source>
</evidence>
<dbReference type="Proteomes" id="UP000736164">
    <property type="component" value="Unassembled WGS sequence"/>
</dbReference>
<dbReference type="SUPFAM" id="SSF50729">
    <property type="entry name" value="PH domain-like"/>
    <property type="match status" value="1"/>
</dbReference>
<reference evidence="15" key="1">
    <citation type="journal article" date="2021" name="Cell">
        <title>Tracing the genetic footprints of vertebrate landing in non-teleost ray-finned fishes.</title>
        <authorList>
            <person name="Bi X."/>
            <person name="Wang K."/>
            <person name="Yang L."/>
            <person name="Pan H."/>
            <person name="Jiang H."/>
            <person name="Wei Q."/>
            <person name="Fang M."/>
            <person name="Yu H."/>
            <person name="Zhu C."/>
            <person name="Cai Y."/>
            <person name="He Y."/>
            <person name="Gan X."/>
            <person name="Zeng H."/>
            <person name="Yu D."/>
            <person name="Zhu Y."/>
            <person name="Jiang H."/>
            <person name="Qiu Q."/>
            <person name="Yang H."/>
            <person name="Zhang Y.E."/>
            <person name="Wang W."/>
            <person name="Zhu M."/>
            <person name="He S."/>
            <person name="Zhang G."/>
        </authorList>
    </citation>
    <scope>NUCLEOTIDE SEQUENCE</scope>
    <source>
        <strain evidence="15">Allg_001</strain>
    </source>
</reference>
<dbReference type="InterPro" id="IPR035963">
    <property type="entry name" value="FERM_2"/>
</dbReference>
<dbReference type="SUPFAM" id="SSF54236">
    <property type="entry name" value="Ubiquitin-like"/>
    <property type="match status" value="1"/>
</dbReference>